<comment type="caution">
    <text evidence="1">The sequence shown here is derived from an EMBL/GenBank/DDBJ whole genome shotgun (WGS) entry which is preliminary data.</text>
</comment>
<evidence type="ECO:0000313" key="1">
    <source>
        <dbReference type="EMBL" id="GAI21663.1"/>
    </source>
</evidence>
<dbReference type="GO" id="GO:0000272">
    <property type="term" value="P:polysaccharide catabolic process"/>
    <property type="evidence" value="ECO:0007669"/>
    <property type="project" value="InterPro"/>
</dbReference>
<dbReference type="AlphaFoldDB" id="X1LRE8"/>
<reference evidence="1" key="1">
    <citation type="journal article" date="2014" name="Front. Microbiol.">
        <title>High frequency of phylogenetically diverse reductive dehalogenase-homologous genes in deep subseafloor sedimentary metagenomes.</title>
        <authorList>
            <person name="Kawai M."/>
            <person name="Futagami T."/>
            <person name="Toyoda A."/>
            <person name="Takaki Y."/>
            <person name="Nishi S."/>
            <person name="Hori S."/>
            <person name="Arai W."/>
            <person name="Tsubouchi T."/>
            <person name="Morono Y."/>
            <person name="Uchiyama I."/>
            <person name="Ito T."/>
            <person name="Fujiyama A."/>
            <person name="Inagaki F."/>
            <person name="Takami H."/>
        </authorList>
    </citation>
    <scope>NUCLEOTIDE SEQUENCE</scope>
    <source>
        <strain evidence="1">Expedition CK06-06</strain>
    </source>
</reference>
<gene>
    <name evidence="1" type="ORF">S06H3_31439</name>
</gene>
<dbReference type="SUPFAM" id="SSF63446">
    <property type="entry name" value="Type I dockerin domain"/>
    <property type="match status" value="1"/>
</dbReference>
<name>X1LRE8_9ZZZZ</name>
<dbReference type="InterPro" id="IPR036439">
    <property type="entry name" value="Dockerin_dom_sf"/>
</dbReference>
<feature type="non-terminal residue" evidence="1">
    <location>
        <position position="1"/>
    </location>
</feature>
<protein>
    <recommendedName>
        <fullName evidence="2">Dockerin domain-containing protein</fullName>
    </recommendedName>
</protein>
<dbReference type="EMBL" id="BARV01018618">
    <property type="protein sequence ID" value="GAI21663.1"/>
    <property type="molecule type" value="Genomic_DNA"/>
</dbReference>
<sequence>VDFAIFAENWLWEKIPADLDIDGDVDFVDYAVFAKHWMEQNCAEPNWCSGADLERNGSVDLYDLGKFADNWLLGAE</sequence>
<organism evidence="1">
    <name type="scientific">marine sediment metagenome</name>
    <dbReference type="NCBI Taxonomy" id="412755"/>
    <lineage>
        <taxon>unclassified sequences</taxon>
        <taxon>metagenomes</taxon>
        <taxon>ecological metagenomes</taxon>
    </lineage>
</organism>
<accession>X1LRE8</accession>
<evidence type="ECO:0008006" key="2">
    <source>
        <dbReference type="Google" id="ProtNLM"/>
    </source>
</evidence>
<proteinExistence type="predicted"/>
<dbReference type="Gene3D" id="1.10.1330.10">
    <property type="entry name" value="Dockerin domain"/>
    <property type="match status" value="1"/>
</dbReference>